<sequence length="233" mass="25741">MTRLVLLVPALAAAAPDRAGLIEAWEAAMRHDGELEAQADGDYRYRSDAIGYDGRLKRLTAIVRTDAMAGEGPYGMQASGSVDFELSDLPAPSQGLQSPGLMSWKSEHQNFVYDVDKQAWLSMSEWARALRGQGEDEQASGRWPEWLRSYGPLFGLFAFLAALLVGASRQQRRVRALMAESHEINRMGRENLDRAAELRDAQMAATQESIELARRGAAALEAILAELRRRPPA</sequence>
<organism evidence="2 3">
    <name type="scientific">Dokdonella ginsengisoli</name>
    <dbReference type="NCBI Taxonomy" id="363846"/>
    <lineage>
        <taxon>Bacteria</taxon>
        <taxon>Pseudomonadati</taxon>
        <taxon>Pseudomonadota</taxon>
        <taxon>Gammaproteobacteria</taxon>
        <taxon>Lysobacterales</taxon>
        <taxon>Rhodanobacteraceae</taxon>
        <taxon>Dokdonella</taxon>
    </lineage>
</organism>
<proteinExistence type="predicted"/>
<dbReference type="Proteomes" id="UP001595886">
    <property type="component" value="Unassembled WGS sequence"/>
</dbReference>
<keyword evidence="1" id="KW-1133">Transmembrane helix</keyword>
<protein>
    <submittedName>
        <fullName evidence="2">Uncharacterized protein</fullName>
    </submittedName>
</protein>
<keyword evidence="1" id="KW-0472">Membrane</keyword>
<dbReference type="RefSeq" id="WP_380020658.1">
    <property type="nucleotide sequence ID" value="NZ_JBHSHD010000007.1"/>
</dbReference>
<feature type="transmembrane region" description="Helical" evidence="1">
    <location>
        <begin position="150"/>
        <end position="168"/>
    </location>
</feature>
<dbReference type="EMBL" id="JBHSHD010000007">
    <property type="protein sequence ID" value="MFC4820718.1"/>
    <property type="molecule type" value="Genomic_DNA"/>
</dbReference>
<keyword evidence="1" id="KW-0812">Transmembrane</keyword>
<accession>A0ABV9QTL7</accession>
<evidence type="ECO:0000313" key="2">
    <source>
        <dbReference type="EMBL" id="MFC4820718.1"/>
    </source>
</evidence>
<name>A0ABV9QTL7_9GAMM</name>
<evidence type="ECO:0000313" key="3">
    <source>
        <dbReference type="Proteomes" id="UP001595886"/>
    </source>
</evidence>
<keyword evidence="3" id="KW-1185">Reference proteome</keyword>
<gene>
    <name evidence="2" type="ORF">ACFO6Q_10305</name>
</gene>
<comment type="caution">
    <text evidence="2">The sequence shown here is derived from an EMBL/GenBank/DDBJ whole genome shotgun (WGS) entry which is preliminary data.</text>
</comment>
<evidence type="ECO:0000256" key="1">
    <source>
        <dbReference type="SAM" id="Phobius"/>
    </source>
</evidence>
<reference evidence="3" key="1">
    <citation type="journal article" date="2019" name="Int. J. Syst. Evol. Microbiol.">
        <title>The Global Catalogue of Microorganisms (GCM) 10K type strain sequencing project: providing services to taxonomists for standard genome sequencing and annotation.</title>
        <authorList>
            <consortium name="The Broad Institute Genomics Platform"/>
            <consortium name="The Broad Institute Genome Sequencing Center for Infectious Disease"/>
            <person name="Wu L."/>
            <person name="Ma J."/>
        </authorList>
    </citation>
    <scope>NUCLEOTIDE SEQUENCE [LARGE SCALE GENOMIC DNA]</scope>
    <source>
        <strain evidence="3">CCUG 30340</strain>
    </source>
</reference>